<keyword evidence="1 2" id="KW-0732">Signal</keyword>
<dbReference type="InterPro" id="IPR026444">
    <property type="entry name" value="Secre_tail"/>
</dbReference>
<feature type="chain" id="PRO_5011539264" evidence="2">
    <location>
        <begin position="19"/>
        <end position="411"/>
    </location>
</feature>
<dbReference type="NCBIfam" id="TIGR04183">
    <property type="entry name" value="Por_Secre_tail"/>
    <property type="match status" value="1"/>
</dbReference>
<dbReference type="SUPFAM" id="SSF50969">
    <property type="entry name" value="YVTN repeat-like/Quinoprotein amine dehydrogenase"/>
    <property type="match status" value="1"/>
</dbReference>
<feature type="domain" description="Secretion system C-terminal sorting" evidence="3">
    <location>
        <begin position="342"/>
        <end position="409"/>
    </location>
</feature>
<sequence>MKKHYALLCMLLPIFTFAQLTVHTVDVITNDLVYDSTTDRIYASIPSANGANGNSIGIINPHTYTLENTIFIGSEPTVLAISDNGQYLYAGFSGSSTVRRFDIATQTSGFQFGLGSDSSGSFYVEDIEVMPGEATTIAVSRRNVGYSPKHEGVAIYDNGVMRTNTTPSHTGSNRIEFSSSSTLIGYNNETTEYGIRNMVINNEGVSVSATNQSVLTGFYLDFSYYDHHMYATNGKIIDVTNTPFVIGTFSNVSGPGVYDTSASLVCYASYDFAGNITFQRFNPDTFLLADSLPITETSGDVASIITCGSGCYAFNSENGKVVIIQDTTMGLATTTSPTQLRVYPNPTTDYFQIESSTNVERVWVYDLTGRLVSEYAGQTERMFVGNLSAGNYVVKVMDDHQHVSTQKLIKK</sequence>
<dbReference type="STRING" id="1224947.SAMN05216480_11672"/>
<dbReference type="Gene3D" id="2.130.10.10">
    <property type="entry name" value="YVTN repeat-like/Quinoprotein amine dehydrogenase"/>
    <property type="match status" value="1"/>
</dbReference>
<dbReference type="InterPro" id="IPR015943">
    <property type="entry name" value="WD40/YVTN_repeat-like_dom_sf"/>
</dbReference>
<protein>
    <submittedName>
        <fullName evidence="4">Por secretion system C-terminal sorting domain-containing protein</fullName>
    </submittedName>
</protein>
<dbReference type="Proteomes" id="UP000199138">
    <property type="component" value="Unassembled WGS sequence"/>
</dbReference>
<dbReference type="EMBL" id="FPBK01000016">
    <property type="protein sequence ID" value="SFU72569.1"/>
    <property type="molecule type" value="Genomic_DNA"/>
</dbReference>
<reference evidence="4 5" key="1">
    <citation type="submission" date="2016-10" db="EMBL/GenBank/DDBJ databases">
        <authorList>
            <person name="de Groot N.N."/>
        </authorList>
    </citation>
    <scope>NUCLEOTIDE SEQUENCE [LARGE SCALE GENOMIC DNA]</scope>
    <source>
        <strain evidence="4 5">CGMCC 1.12333</strain>
    </source>
</reference>
<keyword evidence="5" id="KW-1185">Reference proteome</keyword>
<name>A0A1I7II41_9FLAO</name>
<accession>A0A1I7II41</accession>
<dbReference type="AlphaFoldDB" id="A0A1I7II41"/>
<feature type="signal peptide" evidence="2">
    <location>
        <begin position="1"/>
        <end position="18"/>
    </location>
</feature>
<gene>
    <name evidence="4" type="ORF">SAMN05216480_11672</name>
</gene>
<evidence type="ECO:0000256" key="1">
    <source>
        <dbReference type="ARBA" id="ARBA00022729"/>
    </source>
</evidence>
<dbReference type="OrthoDB" id="866189at2"/>
<evidence type="ECO:0000259" key="3">
    <source>
        <dbReference type="Pfam" id="PF18962"/>
    </source>
</evidence>
<evidence type="ECO:0000256" key="2">
    <source>
        <dbReference type="SAM" id="SignalP"/>
    </source>
</evidence>
<dbReference type="RefSeq" id="WP_093026251.1">
    <property type="nucleotide sequence ID" value="NZ_FPBK01000016.1"/>
</dbReference>
<dbReference type="Pfam" id="PF18962">
    <property type="entry name" value="Por_Secre_tail"/>
    <property type="match status" value="1"/>
</dbReference>
<dbReference type="InterPro" id="IPR011044">
    <property type="entry name" value="Quino_amine_DH_bsu"/>
</dbReference>
<organism evidence="4 5">
    <name type="scientific">Pustulibacterium marinum</name>
    <dbReference type="NCBI Taxonomy" id="1224947"/>
    <lineage>
        <taxon>Bacteria</taxon>
        <taxon>Pseudomonadati</taxon>
        <taxon>Bacteroidota</taxon>
        <taxon>Flavobacteriia</taxon>
        <taxon>Flavobacteriales</taxon>
        <taxon>Flavobacteriaceae</taxon>
        <taxon>Pustulibacterium</taxon>
    </lineage>
</organism>
<evidence type="ECO:0000313" key="4">
    <source>
        <dbReference type="EMBL" id="SFU72569.1"/>
    </source>
</evidence>
<proteinExistence type="predicted"/>
<evidence type="ECO:0000313" key="5">
    <source>
        <dbReference type="Proteomes" id="UP000199138"/>
    </source>
</evidence>